<evidence type="ECO:0000256" key="8">
    <source>
        <dbReference type="ARBA" id="ARBA00022989"/>
    </source>
</evidence>
<keyword evidence="11" id="KW-0482">Metalloprotease</keyword>
<comment type="subcellular location">
    <subcellularLocation>
        <location evidence="1">Cell membrane</location>
        <topology evidence="1">Multi-pass membrane protein</topology>
    </subcellularLocation>
</comment>
<protein>
    <recommendedName>
        <fullName evidence="3">Protease PrsW</fullName>
    </recommendedName>
</protein>
<dbReference type="EMBL" id="JACQMI010000013">
    <property type="protein sequence ID" value="MBI4132792.1"/>
    <property type="molecule type" value="Genomic_DNA"/>
</dbReference>
<dbReference type="PANTHER" id="PTHR36844">
    <property type="entry name" value="PROTEASE PRSW"/>
    <property type="match status" value="1"/>
</dbReference>
<evidence type="ECO:0000256" key="3">
    <source>
        <dbReference type="ARBA" id="ARBA00018997"/>
    </source>
</evidence>
<comment type="caution">
    <text evidence="11">The sequence shown here is derived from an EMBL/GenBank/DDBJ whole genome shotgun (WGS) entry which is preliminary data.</text>
</comment>
<evidence type="ECO:0000313" key="11">
    <source>
        <dbReference type="EMBL" id="MBI4132792.1"/>
    </source>
</evidence>
<evidence type="ECO:0000256" key="10">
    <source>
        <dbReference type="SAM" id="Phobius"/>
    </source>
</evidence>
<comment type="similarity">
    <text evidence="2">Belongs to the protease PrsW family.</text>
</comment>
<keyword evidence="4" id="KW-1003">Cell membrane</keyword>
<dbReference type="InterPro" id="IPR023596">
    <property type="entry name" value="Peptidase_PrsW_arch/bac"/>
</dbReference>
<evidence type="ECO:0000256" key="9">
    <source>
        <dbReference type="ARBA" id="ARBA00023136"/>
    </source>
</evidence>
<dbReference type="GO" id="GO:0005886">
    <property type="term" value="C:plasma membrane"/>
    <property type="evidence" value="ECO:0007669"/>
    <property type="project" value="UniProtKB-SubCell"/>
</dbReference>
<accession>A0A933DTE2</accession>
<gene>
    <name evidence="11" type="ORF">HY473_01730</name>
</gene>
<keyword evidence="6 10" id="KW-0812">Transmembrane</keyword>
<evidence type="ECO:0000256" key="4">
    <source>
        <dbReference type="ARBA" id="ARBA00022475"/>
    </source>
</evidence>
<dbReference type="GO" id="GO:0008237">
    <property type="term" value="F:metallopeptidase activity"/>
    <property type="evidence" value="ECO:0007669"/>
    <property type="project" value="UniProtKB-KW"/>
</dbReference>
<proteinExistence type="inferred from homology"/>
<dbReference type="Pfam" id="PF13367">
    <property type="entry name" value="PrsW-protease"/>
    <property type="match status" value="1"/>
</dbReference>
<organism evidence="11 12">
    <name type="scientific">Candidatus Sungiibacteriota bacterium</name>
    <dbReference type="NCBI Taxonomy" id="2750080"/>
    <lineage>
        <taxon>Bacteria</taxon>
        <taxon>Candidatus Sungiibacteriota</taxon>
    </lineage>
</organism>
<feature type="transmembrane region" description="Helical" evidence="10">
    <location>
        <begin position="38"/>
        <end position="58"/>
    </location>
</feature>
<evidence type="ECO:0000256" key="5">
    <source>
        <dbReference type="ARBA" id="ARBA00022670"/>
    </source>
</evidence>
<evidence type="ECO:0000256" key="1">
    <source>
        <dbReference type="ARBA" id="ARBA00004651"/>
    </source>
</evidence>
<keyword evidence="7" id="KW-0378">Hydrolase</keyword>
<dbReference type="PIRSF" id="PIRSF016933">
    <property type="entry name" value="PrsW"/>
    <property type="match status" value="1"/>
</dbReference>
<evidence type="ECO:0000256" key="2">
    <source>
        <dbReference type="ARBA" id="ARBA00009165"/>
    </source>
</evidence>
<evidence type="ECO:0000313" key="12">
    <source>
        <dbReference type="Proteomes" id="UP000756703"/>
    </source>
</evidence>
<feature type="transmembrane region" description="Helical" evidence="10">
    <location>
        <begin position="187"/>
        <end position="208"/>
    </location>
</feature>
<feature type="transmembrane region" description="Helical" evidence="10">
    <location>
        <begin position="156"/>
        <end position="175"/>
    </location>
</feature>
<name>A0A933DTE2_9BACT</name>
<feature type="transmembrane region" description="Helical" evidence="10">
    <location>
        <begin position="6"/>
        <end position="26"/>
    </location>
</feature>
<dbReference type="AlphaFoldDB" id="A0A933DTE2"/>
<keyword evidence="9 10" id="KW-0472">Membrane</keyword>
<feature type="transmembrane region" description="Helical" evidence="10">
    <location>
        <begin position="117"/>
        <end position="136"/>
    </location>
</feature>
<keyword evidence="5" id="KW-0645">Protease</keyword>
<dbReference type="GO" id="GO:0006508">
    <property type="term" value="P:proteolysis"/>
    <property type="evidence" value="ECO:0007669"/>
    <property type="project" value="UniProtKB-KW"/>
</dbReference>
<evidence type="ECO:0000256" key="7">
    <source>
        <dbReference type="ARBA" id="ARBA00022801"/>
    </source>
</evidence>
<keyword evidence="8 10" id="KW-1133">Transmembrane helix</keyword>
<feature type="transmembrane region" description="Helical" evidence="10">
    <location>
        <begin position="78"/>
        <end position="96"/>
    </location>
</feature>
<reference evidence="11" key="1">
    <citation type="submission" date="2020-07" db="EMBL/GenBank/DDBJ databases">
        <title>Huge and variable diversity of episymbiotic CPR bacteria and DPANN archaea in groundwater ecosystems.</title>
        <authorList>
            <person name="He C.Y."/>
            <person name="Keren R."/>
            <person name="Whittaker M."/>
            <person name="Farag I.F."/>
            <person name="Doudna J."/>
            <person name="Cate J.H.D."/>
            <person name="Banfield J.F."/>
        </authorList>
    </citation>
    <scope>NUCLEOTIDE SEQUENCE</scope>
    <source>
        <strain evidence="11">NC_groundwater_1225_Ag_S-0.1um_56_177</strain>
    </source>
</reference>
<dbReference type="PANTHER" id="PTHR36844:SF1">
    <property type="entry name" value="PROTEASE PRSW"/>
    <property type="match status" value="1"/>
</dbReference>
<dbReference type="Proteomes" id="UP000756703">
    <property type="component" value="Unassembled WGS sequence"/>
</dbReference>
<feature type="transmembrane region" description="Helical" evidence="10">
    <location>
        <begin position="214"/>
        <end position="233"/>
    </location>
</feature>
<dbReference type="InterPro" id="IPR026898">
    <property type="entry name" value="PrsW"/>
</dbReference>
<sequence>MAALISIYSGYVALSFLPPVIWLLFYLHEDRHPEPKHLLVLTFIAGVISAFIAVAAEVGLYGTPPVFSGLFHRLSPRLLALPLFIFIGVSLIEEYLKYAAVKFAVLSRPEFDEPIDAMIYMVTAALGFAAIENVLFLLPAFEQGFLGGFELTANRFLGANLLHALSSAIVGYALARHMFSPWRKHAIAAGVIAASALHTLFNYLILIKDAVPESLVLLVLLLTFMAVVVLVDFERLKRAKVLSNQPPQ</sequence>
<evidence type="ECO:0000256" key="6">
    <source>
        <dbReference type="ARBA" id="ARBA00022692"/>
    </source>
</evidence>